<evidence type="ECO:0000259" key="12">
    <source>
        <dbReference type="PROSITE" id="PS50111"/>
    </source>
</evidence>
<feature type="transmembrane region" description="Helical" evidence="11">
    <location>
        <begin position="285"/>
        <end position="309"/>
    </location>
</feature>
<proteinExistence type="inferred from homology"/>
<evidence type="ECO:0000256" key="2">
    <source>
        <dbReference type="ARBA" id="ARBA00022475"/>
    </source>
</evidence>
<dbReference type="Proteomes" id="UP001621714">
    <property type="component" value="Unassembled WGS sequence"/>
</dbReference>
<dbReference type="InterPro" id="IPR000727">
    <property type="entry name" value="T_SNARE_dom"/>
</dbReference>
<dbReference type="InterPro" id="IPR004090">
    <property type="entry name" value="Chemotax_Me-accpt_rcpt"/>
</dbReference>
<feature type="domain" description="HAMP" evidence="14">
    <location>
        <begin position="310"/>
        <end position="364"/>
    </location>
</feature>
<dbReference type="Pfam" id="PF02743">
    <property type="entry name" value="dCache_1"/>
    <property type="match status" value="1"/>
</dbReference>
<reference evidence="15 16" key="1">
    <citation type="submission" date="2024-02" db="EMBL/GenBank/DDBJ databases">
        <title>Marinospirillum sp. MEB 164 isolated from Lonar lake sediment.</title>
        <authorList>
            <person name="Joshi A."/>
            <person name="Thite S."/>
        </authorList>
    </citation>
    <scope>NUCLEOTIDE SEQUENCE [LARGE SCALE GENOMIC DNA]</scope>
    <source>
        <strain evidence="15 16">MEB164</strain>
    </source>
</reference>
<dbReference type="SMART" id="SM00304">
    <property type="entry name" value="HAMP"/>
    <property type="match status" value="2"/>
</dbReference>
<dbReference type="Pfam" id="PF00015">
    <property type="entry name" value="MCPsignal"/>
    <property type="match status" value="1"/>
</dbReference>
<evidence type="ECO:0000256" key="3">
    <source>
        <dbReference type="ARBA" id="ARBA00022500"/>
    </source>
</evidence>
<dbReference type="CDD" id="cd11386">
    <property type="entry name" value="MCP_signal"/>
    <property type="match status" value="1"/>
</dbReference>
<comment type="caution">
    <text evidence="15">The sequence shown here is derived from an EMBL/GenBank/DDBJ whole genome shotgun (WGS) entry which is preliminary data.</text>
</comment>
<dbReference type="Gene3D" id="1.10.287.950">
    <property type="entry name" value="Methyl-accepting chemotaxis protein"/>
    <property type="match status" value="1"/>
</dbReference>
<evidence type="ECO:0000256" key="10">
    <source>
        <dbReference type="PROSITE-ProRule" id="PRU00284"/>
    </source>
</evidence>
<dbReference type="Pfam" id="PF00672">
    <property type="entry name" value="HAMP"/>
    <property type="match status" value="1"/>
</dbReference>
<dbReference type="PROSITE" id="PS50885">
    <property type="entry name" value="HAMP"/>
    <property type="match status" value="1"/>
</dbReference>
<evidence type="ECO:0000256" key="1">
    <source>
        <dbReference type="ARBA" id="ARBA00004429"/>
    </source>
</evidence>
<protein>
    <submittedName>
        <fullName evidence="15">Methyl-accepting chemotaxis protein</fullName>
    </submittedName>
</protein>
<keyword evidence="5 11" id="KW-0812">Transmembrane</keyword>
<feature type="domain" description="Methyl-accepting transducer" evidence="12">
    <location>
        <begin position="369"/>
        <end position="605"/>
    </location>
</feature>
<evidence type="ECO:0000313" key="15">
    <source>
        <dbReference type="EMBL" id="MFK7161062.1"/>
    </source>
</evidence>
<dbReference type="PANTHER" id="PTHR32089:SF119">
    <property type="entry name" value="METHYL-ACCEPTING CHEMOTAXIS PROTEIN CTPL"/>
    <property type="match status" value="1"/>
</dbReference>
<dbReference type="PANTHER" id="PTHR32089">
    <property type="entry name" value="METHYL-ACCEPTING CHEMOTAXIS PROTEIN MCPB"/>
    <property type="match status" value="1"/>
</dbReference>
<comment type="subcellular location">
    <subcellularLocation>
        <location evidence="1">Cell inner membrane</location>
        <topology evidence="1">Multi-pass membrane protein</topology>
    </subcellularLocation>
</comment>
<keyword evidence="7 11" id="KW-0472">Membrane</keyword>
<gene>
    <name evidence="15" type="ORF">V6U78_08440</name>
</gene>
<evidence type="ECO:0000256" key="8">
    <source>
        <dbReference type="ARBA" id="ARBA00023224"/>
    </source>
</evidence>
<dbReference type="RefSeq" id="WP_405339377.1">
    <property type="nucleotide sequence ID" value="NZ_JBANFI010000004.1"/>
</dbReference>
<name>A0ABW8PXP1_9GAMM</name>
<keyword evidence="16" id="KW-1185">Reference proteome</keyword>
<dbReference type="InterPro" id="IPR004089">
    <property type="entry name" value="MCPsignal_dom"/>
</dbReference>
<evidence type="ECO:0000259" key="14">
    <source>
        <dbReference type="PROSITE" id="PS50885"/>
    </source>
</evidence>
<keyword evidence="8 10" id="KW-0807">Transducer</keyword>
<evidence type="ECO:0000256" key="7">
    <source>
        <dbReference type="ARBA" id="ARBA00023136"/>
    </source>
</evidence>
<comment type="similarity">
    <text evidence="9">Belongs to the methyl-accepting chemotaxis (MCP) protein family.</text>
</comment>
<evidence type="ECO:0000259" key="13">
    <source>
        <dbReference type="PROSITE" id="PS50192"/>
    </source>
</evidence>
<evidence type="ECO:0000256" key="6">
    <source>
        <dbReference type="ARBA" id="ARBA00022989"/>
    </source>
</evidence>
<sequence>MLNQLSMMQRLLMAVLLPLLIGFLLLGLLVTSQLNQAVPPLIEEGSRRQVEARGAEVARWLDGYRMWMQALSSAHELRHAQTLEEVEGWLIEQHGGDLAVESFFFAQPNGQALIHTGQRFDISGRDYFQELLVRKQQERVLTQPLLSVVMGNPVAVMAQVVRDSDGQAVGLLGISLSMEELSQIVASLEMGAGSYGWVVDGTGMMVAHPAPQARMQINVTDADRHGYQGLDQHGRRFVRGEAGMGDILNLNGESVTMVWSPIPNTPRWTVGVSVPSQNFTATTEALLWSIGLVILSVLAALTLIIVLVARQQVRPIQRMVARMRDIAQGEADLTQQLQISRRDELGQLAEAFNQFVDRIRQLVSDIGGTAQELAGHAQRVESASLSMGSDMDNQQSEVDQIAAAMNQLVATVEEVARHAQDASIAAQQGGQETEQGTERVRTVVSSIQEQAEVIRSTATEVEKLQQSGEQIGQVMDVIRAIAEQTNLLALNAAIEAARAGEAGRGFAVVADEVRTLAARTHDSTEQIQATVDQLRQRITTAVDSMRASNARSDATTANAEAAGQALISITSGIQQIEGMNIQIASATEQQSSTVDELNRNLERIVALSGQTSHSAQDVAQSGTQLNQVAQELQQLVGRFKV</sequence>
<dbReference type="Gene3D" id="3.30.450.20">
    <property type="entry name" value="PAS domain"/>
    <property type="match status" value="1"/>
</dbReference>
<evidence type="ECO:0000313" key="16">
    <source>
        <dbReference type="Proteomes" id="UP001621714"/>
    </source>
</evidence>
<dbReference type="SUPFAM" id="SSF58104">
    <property type="entry name" value="Methyl-accepting chemotaxis protein (MCP) signaling domain"/>
    <property type="match status" value="1"/>
</dbReference>
<evidence type="ECO:0000256" key="4">
    <source>
        <dbReference type="ARBA" id="ARBA00022519"/>
    </source>
</evidence>
<dbReference type="InterPro" id="IPR003660">
    <property type="entry name" value="HAMP_dom"/>
</dbReference>
<dbReference type="EMBL" id="JBANFI010000004">
    <property type="protein sequence ID" value="MFK7161062.1"/>
    <property type="molecule type" value="Genomic_DNA"/>
</dbReference>
<evidence type="ECO:0000256" key="5">
    <source>
        <dbReference type="ARBA" id="ARBA00022692"/>
    </source>
</evidence>
<accession>A0ABW8PXP1</accession>
<dbReference type="CDD" id="cd06225">
    <property type="entry name" value="HAMP"/>
    <property type="match status" value="1"/>
</dbReference>
<dbReference type="PRINTS" id="PR00260">
    <property type="entry name" value="CHEMTRNSDUCR"/>
</dbReference>
<feature type="domain" description="T-SNARE coiled-coil homology" evidence="13">
    <location>
        <begin position="556"/>
        <end position="618"/>
    </location>
</feature>
<keyword evidence="6 11" id="KW-1133">Transmembrane helix</keyword>
<evidence type="ECO:0000256" key="9">
    <source>
        <dbReference type="ARBA" id="ARBA00029447"/>
    </source>
</evidence>
<keyword evidence="2" id="KW-1003">Cell membrane</keyword>
<dbReference type="InterPro" id="IPR033479">
    <property type="entry name" value="dCache_1"/>
</dbReference>
<organism evidence="15 16">
    <name type="scientific">Marinospirillum alkalitolerans</name>
    <dbReference type="NCBI Taxonomy" id="3123374"/>
    <lineage>
        <taxon>Bacteria</taxon>
        <taxon>Pseudomonadati</taxon>
        <taxon>Pseudomonadota</taxon>
        <taxon>Gammaproteobacteria</taxon>
        <taxon>Oceanospirillales</taxon>
        <taxon>Oceanospirillaceae</taxon>
        <taxon>Marinospirillum</taxon>
    </lineage>
</organism>
<dbReference type="CDD" id="cd12914">
    <property type="entry name" value="PDC1_DGC_like"/>
    <property type="match status" value="1"/>
</dbReference>
<evidence type="ECO:0000256" key="11">
    <source>
        <dbReference type="SAM" id="Phobius"/>
    </source>
</evidence>
<dbReference type="PROSITE" id="PS50192">
    <property type="entry name" value="T_SNARE"/>
    <property type="match status" value="1"/>
</dbReference>
<dbReference type="CDD" id="cd12912">
    <property type="entry name" value="PDC2_MCP_like"/>
    <property type="match status" value="1"/>
</dbReference>
<dbReference type="PROSITE" id="PS50111">
    <property type="entry name" value="CHEMOTAXIS_TRANSDUC_2"/>
    <property type="match status" value="1"/>
</dbReference>
<dbReference type="InterPro" id="IPR029151">
    <property type="entry name" value="Sensor-like_sf"/>
</dbReference>
<keyword evidence="4" id="KW-0997">Cell inner membrane</keyword>
<keyword evidence="3" id="KW-0145">Chemotaxis</keyword>
<dbReference type="SMART" id="SM00283">
    <property type="entry name" value="MA"/>
    <property type="match status" value="1"/>
</dbReference>
<dbReference type="SUPFAM" id="SSF103190">
    <property type="entry name" value="Sensory domain-like"/>
    <property type="match status" value="1"/>
</dbReference>